<protein>
    <submittedName>
        <fullName evidence="1">Uncharacterized protein</fullName>
    </submittedName>
</protein>
<proteinExistence type="predicted"/>
<dbReference type="EMBL" id="GBXM01035717">
    <property type="protein sequence ID" value="JAH72860.1"/>
    <property type="molecule type" value="Transcribed_RNA"/>
</dbReference>
<organism evidence="1">
    <name type="scientific">Anguilla anguilla</name>
    <name type="common">European freshwater eel</name>
    <name type="synonym">Muraena anguilla</name>
    <dbReference type="NCBI Taxonomy" id="7936"/>
    <lineage>
        <taxon>Eukaryota</taxon>
        <taxon>Metazoa</taxon>
        <taxon>Chordata</taxon>
        <taxon>Craniata</taxon>
        <taxon>Vertebrata</taxon>
        <taxon>Euteleostomi</taxon>
        <taxon>Actinopterygii</taxon>
        <taxon>Neopterygii</taxon>
        <taxon>Teleostei</taxon>
        <taxon>Anguilliformes</taxon>
        <taxon>Anguillidae</taxon>
        <taxon>Anguilla</taxon>
    </lineage>
</organism>
<accession>A0A0E9V5Z7</accession>
<sequence length="21" mass="2363">MLLDEKIHFFTEAKGLGPNVC</sequence>
<name>A0A0E9V5Z7_ANGAN</name>
<evidence type="ECO:0000313" key="1">
    <source>
        <dbReference type="EMBL" id="JAH72860.1"/>
    </source>
</evidence>
<dbReference type="AlphaFoldDB" id="A0A0E9V5Z7"/>
<reference evidence="1" key="2">
    <citation type="journal article" date="2015" name="Fish Shellfish Immunol.">
        <title>Early steps in the European eel (Anguilla anguilla)-Vibrio vulnificus interaction in the gills: Role of the RtxA13 toxin.</title>
        <authorList>
            <person name="Callol A."/>
            <person name="Pajuelo D."/>
            <person name="Ebbesson L."/>
            <person name="Teles M."/>
            <person name="MacKenzie S."/>
            <person name="Amaro C."/>
        </authorList>
    </citation>
    <scope>NUCLEOTIDE SEQUENCE</scope>
</reference>
<reference evidence="1" key="1">
    <citation type="submission" date="2014-11" db="EMBL/GenBank/DDBJ databases">
        <authorList>
            <person name="Amaro Gonzalez C."/>
        </authorList>
    </citation>
    <scope>NUCLEOTIDE SEQUENCE</scope>
</reference>